<dbReference type="EMBL" id="HBFK01039805">
    <property type="protein sequence ID" value="CAD8757666.1"/>
    <property type="molecule type" value="Transcribed_RNA"/>
</dbReference>
<gene>
    <name evidence="2" type="ORF">HAND1043_LOCUS24180</name>
</gene>
<accession>A0A7S0Y3F2</accession>
<evidence type="ECO:0000313" key="2">
    <source>
        <dbReference type="EMBL" id="CAD8757666.1"/>
    </source>
</evidence>
<keyword evidence="1" id="KW-0472">Membrane</keyword>
<organism evidence="2">
    <name type="scientific">Hemiselmis andersenii</name>
    <name type="common">Cryptophyte alga</name>
    <dbReference type="NCBI Taxonomy" id="464988"/>
    <lineage>
        <taxon>Eukaryota</taxon>
        <taxon>Cryptophyceae</taxon>
        <taxon>Cryptomonadales</taxon>
        <taxon>Hemiselmidaceae</taxon>
        <taxon>Hemiselmis</taxon>
    </lineage>
</organism>
<feature type="transmembrane region" description="Helical" evidence="1">
    <location>
        <begin position="20"/>
        <end position="40"/>
    </location>
</feature>
<sequence length="355" mass="37643">MREYGALEPSRVTRRERGRLVPGLIGASCGLLAVVAVVAMSRGENRGIALLDYWPGISRSQVIPTTSLVRRSLIPESQGSKPKDYYWPGIPFDEVRPDVDAERSPFEKPNWIGNGYGIYIHRGRAGIHKGFFGPCKATKDCANMDICFSGRCMPAIRNGTAALCERMLGKGNPKCGNSTNAIEAGAGASAGGGAATPVVTKQSSRQQQLMVNMAYQHHEFNSPGGAGAHYDDGTLPVVPREVVQHVVAKQQTTPSMWRDPVSGEWGNDHAVKGSFAMRGGVRAARVESLADGGGTPVDLTFGIGADGEAPMHLKTTAESIHNGALDPNAPEVLPYASITGSGTQGHVESVGYMTS</sequence>
<keyword evidence="1" id="KW-1133">Transmembrane helix</keyword>
<dbReference type="AlphaFoldDB" id="A0A7S0Y3F2"/>
<reference evidence="2" key="1">
    <citation type="submission" date="2021-01" db="EMBL/GenBank/DDBJ databases">
        <authorList>
            <person name="Corre E."/>
            <person name="Pelletier E."/>
            <person name="Niang G."/>
            <person name="Scheremetjew M."/>
            <person name="Finn R."/>
            <person name="Kale V."/>
            <person name="Holt S."/>
            <person name="Cochrane G."/>
            <person name="Meng A."/>
            <person name="Brown T."/>
            <person name="Cohen L."/>
        </authorList>
    </citation>
    <scope>NUCLEOTIDE SEQUENCE</scope>
    <source>
        <strain evidence="2">CCMP441</strain>
    </source>
</reference>
<keyword evidence="1" id="KW-0812">Transmembrane</keyword>
<protein>
    <submittedName>
        <fullName evidence="2">Uncharacterized protein</fullName>
    </submittedName>
</protein>
<name>A0A7S0Y3F2_HEMAN</name>
<evidence type="ECO:0000256" key="1">
    <source>
        <dbReference type="SAM" id="Phobius"/>
    </source>
</evidence>
<proteinExistence type="predicted"/>